<evidence type="ECO:0000313" key="4">
    <source>
        <dbReference type="Proteomes" id="UP000000311"/>
    </source>
</evidence>
<dbReference type="InParanoid" id="E2A1Z7"/>
<evidence type="ECO:0000256" key="2">
    <source>
        <dbReference type="SAM" id="Phobius"/>
    </source>
</evidence>
<dbReference type="EMBL" id="GL435878">
    <property type="protein sequence ID" value="EFN72539.1"/>
    <property type="molecule type" value="Genomic_DNA"/>
</dbReference>
<dbReference type="Proteomes" id="UP000000311">
    <property type="component" value="Unassembled WGS sequence"/>
</dbReference>
<organism evidence="4">
    <name type="scientific">Camponotus floridanus</name>
    <name type="common">Florida carpenter ant</name>
    <dbReference type="NCBI Taxonomy" id="104421"/>
    <lineage>
        <taxon>Eukaryota</taxon>
        <taxon>Metazoa</taxon>
        <taxon>Ecdysozoa</taxon>
        <taxon>Arthropoda</taxon>
        <taxon>Hexapoda</taxon>
        <taxon>Insecta</taxon>
        <taxon>Pterygota</taxon>
        <taxon>Neoptera</taxon>
        <taxon>Endopterygota</taxon>
        <taxon>Hymenoptera</taxon>
        <taxon>Apocrita</taxon>
        <taxon>Aculeata</taxon>
        <taxon>Formicoidea</taxon>
        <taxon>Formicidae</taxon>
        <taxon>Formicinae</taxon>
        <taxon>Camponotus</taxon>
    </lineage>
</organism>
<protein>
    <submittedName>
        <fullName evidence="3">Cytochrome P450 4c3</fullName>
    </submittedName>
</protein>
<dbReference type="SUPFAM" id="SSF48264">
    <property type="entry name" value="Cytochrome P450"/>
    <property type="match status" value="1"/>
</dbReference>
<dbReference type="GO" id="GO:0005506">
    <property type="term" value="F:iron ion binding"/>
    <property type="evidence" value="ECO:0007669"/>
    <property type="project" value="InterPro"/>
</dbReference>
<keyword evidence="2" id="KW-0472">Membrane</keyword>
<proteinExistence type="predicted"/>
<dbReference type="GO" id="GO:0004497">
    <property type="term" value="F:monooxygenase activity"/>
    <property type="evidence" value="ECO:0007669"/>
    <property type="project" value="UniProtKB-KW"/>
</dbReference>
<dbReference type="GO" id="GO:0016705">
    <property type="term" value="F:oxidoreductase activity, acting on paired donors, with incorporation or reduction of molecular oxygen"/>
    <property type="evidence" value="ECO:0007669"/>
    <property type="project" value="InterPro"/>
</dbReference>
<keyword evidence="1" id="KW-0560">Oxidoreductase</keyword>
<sequence>MTDSDAWRHMSYDCCGDGRTIGDSFNAGLRNALRFTHEHLDNVFADSRSRSWLLLSVIAVISLLLTRWFTHRRMLLHRDAEKADPVSSSDNDVYHMTYVKRKRIVSQLLADRAPETQEVIRNEGKGDAGKYDDFRRLSADLYRGVKWQTRRKMLTPAFHFNILNQFVDIFIKEGDCMTKSLKDVGGTVVKDLLPFIRAQDGEWVVPTVAGACAAVTAPVT</sequence>
<name>E2A1Z7_CAMFO</name>
<dbReference type="Gene3D" id="1.10.630.10">
    <property type="entry name" value="Cytochrome P450"/>
    <property type="match status" value="1"/>
</dbReference>
<keyword evidence="2" id="KW-0812">Transmembrane</keyword>
<evidence type="ECO:0000256" key="1">
    <source>
        <dbReference type="ARBA" id="ARBA00023033"/>
    </source>
</evidence>
<keyword evidence="2" id="KW-1133">Transmembrane helix</keyword>
<gene>
    <name evidence="3" type="ORF">EAG_01954</name>
</gene>
<dbReference type="OrthoDB" id="1470350at2759"/>
<feature type="transmembrane region" description="Helical" evidence="2">
    <location>
        <begin position="51"/>
        <end position="69"/>
    </location>
</feature>
<dbReference type="AlphaFoldDB" id="E2A1Z7"/>
<dbReference type="InterPro" id="IPR036396">
    <property type="entry name" value="Cyt_P450_sf"/>
</dbReference>
<reference evidence="3 4" key="1">
    <citation type="journal article" date="2010" name="Science">
        <title>Genomic comparison of the ants Camponotus floridanus and Harpegnathos saltator.</title>
        <authorList>
            <person name="Bonasio R."/>
            <person name="Zhang G."/>
            <person name="Ye C."/>
            <person name="Mutti N.S."/>
            <person name="Fang X."/>
            <person name="Qin N."/>
            <person name="Donahue G."/>
            <person name="Yang P."/>
            <person name="Li Q."/>
            <person name="Li C."/>
            <person name="Zhang P."/>
            <person name="Huang Z."/>
            <person name="Berger S.L."/>
            <person name="Reinberg D."/>
            <person name="Wang J."/>
            <person name="Liebig J."/>
        </authorList>
    </citation>
    <scope>NUCLEOTIDE SEQUENCE [LARGE SCALE GENOMIC DNA]</scope>
    <source>
        <strain evidence="4">C129</strain>
    </source>
</reference>
<keyword evidence="4" id="KW-1185">Reference proteome</keyword>
<evidence type="ECO:0000313" key="3">
    <source>
        <dbReference type="EMBL" id="EFN72539.1"/>
    </source>
</evidence>
<dbReference type="GO" id="GO:0020037">
    <property type="term" value="F:heme binding"/>
    <property type="evidence" value="ECO:0007669"/>
    <property type="project" value="InterPro"/>
</dbReference>
<accession>E2A1Z7</accession>
<keyword evidence="1" id="KW-0503">Monooxygenase</keyword>